<dbReference type="AlphaFoldDB" id="W7XXX9"/>
<organism evidence="2 3">
    <name type="scientific">Saccharicrinis fermentans DSM 9555 = JCM 21142</name>
    <dbReference type="NCBI Taxonomy" id="869213"/>
    <lineage>
        <taxon>Bacteria</taxon>
        <taxon>Pseudomonadati</taxon>
        <taxon>Bacteroidota</taxon>
        <taxon>Bacteroidia</taxon>
        <taxon>Marinilabiliales</taxon>
        <taxon>Marinilabiliaceae</taxon>
        <taxon>Saccharicrinis</taxon>
    </lineage>
</organism>
<sequence>MGLNLIKRNCEVLILKYYKQGNKIKCPECESTDFYTGFKSMKGIKRILSTVISLALMVFPIYYKTVYKCKKCGNELKMKKKRIITQGNNVSKIIGEVV</sequence>
<proteinExistence type="predicted"/>
<keyword evidence="1" id="KW-1133">Transmembrane helix</keyword>
<keyword evidence="1" id="KW-0812">Transmembrane</keyword>
<evidence type="ECO:0000256" key="1">
    <source>
        <dbReference type="SAM" id="Phobius"/>
    </source>
</evidence>
<feature type="transmembrane region" description="Helical" evidence="1">
    <location>
        <begin position="47"/>
        <end position="63"/>
    </location>
</feature>
<evidence type="ECO:0000313" key="3">
    <source>
        <dbReference type="Proteomes" id="UP000019402"/>
    </source>
</evidence>
<evidence type="ECO:0000313" key="2">
    <source>
        <dbReference type="EMBL" id="GAF03390.1"/>
    </source>
</evidence>
<accession>W7XXX9</accession>
<dbReference type="eggNOG" id="ENOG5031EDH">
    <property type="taxonomic scope" value="Bacteria"/>
</dbReference>
<dbReference type="EMBL" id="BAMD01000022">
    <property type="protein sequence ID" value="GAF03390.1"/>
    <property type="molecule type" value="Genomic_DNA"/>
</dbReference>
<keyword evidence="3" id="KW-1185">Reference proteome</keyword>
<protein>
    <submittedName>
        <fullName evidence="2">Uncharacterized protein</fullName>
    </submittedName>
</protein>
<reference evidence="2 3" key="1">
    <citation type="journal article" date="2014" name="Genome Announc.">
        <title>Draft Genome Sequence of Cytophaga fermentans JCM 21142T, a Facultative Anaerobe Isolated from Marine Mud.</title>
        <authorList>
            <person name="Starns D."/>
            <person name="Oshima K."/>
            <person name="Suda W."/>
            <person name="Iino T."/>
            <person name="Yuki M."/>
            <person name="Inoue J."/>
            <person name="Kitamura K."/>
            <person name="Iida T."/>
            <person name="Darby A."/>
            <person name="Hattori M."/>
            <person name="Ohkuma M."/>
        </authorList>
    </citation>
    <scope>NUCLEOTIDE SEQUENCE [LARGE SCALE GENOMIC DNA]</scope>
    <source>
        <strain evidence="2 3">JCM 21142</strain>
    </source>
</reference>
<keyword evidence="1" id="KW-0472">Membrane</keyword>
<dbReference type="Proteomes" id="UP000019402">
    <property type="component" value="Unassembled WGS sequence"/>
</dbReference>
<gene>
    <name evidence="2" type="ORF">JCM21142_42060</name>
</gene>
<comment type="caution">
    <text evidence="2">The sequence shown here is derived from an EMBL/GenBank/DDBJ whole genome shotgun (WGS) entry which is preliminary data.</text>
</comment>
<name>W7XXX9_9BACT</name>